<reference evidence="3 4" key="1">
    <citation type="journal article" date="2021" name="Int. J. Syst. Evol. Microbiol.">
        <title>Reticulibacter mediterranei gen. nov., sp. nov., within the new family Reticulibacteraceae fam. nov., and Ktedonospora formicarum gen. nov., sp. nov., Ktedonobacter robiniae sp. nov., Dictyobacter formicarum sp. nov. and Dictyobacter arantiisoli sp. nov., belonging to the class Ktedonobacteria.</title>
        <authorList>
            <person name="Yabe S."/>
            <person name="Zheng Y."/>
            <person name="Wang C.M."/>
            <person name="Sakai Y."/>
            <person name="Abe K."/>
            <person name="Yokota A."/>
            <person name="Donadio S."/>
            <person name="Cavaletti L."/>
            <person name="Monciardini P."/>
        </authorList>
    </citation>
    <scope>NUCLEOTIDE SEQUENCE [LARGE SCALE GENOMIC DNA]</scope>
    <source>
        <strain evidence="3 4">SOSP1-30</strain>
    </source>
</reference>
<dbReference type="InterPro" id="IPR026898">
    <property type="entry name" value="PrsW"/>
</dbReference>
<keyword evidence="1" id="KW-0812">Transmembrane</keyword>
<feature type="transmembrane region" description="Helical" evidence="1">
    <location>
        <begin position="504"/>
        <end position="528"/>
    </location>
</feature>
<dbReference type="SUPFAM" id="SSF49879">
    <property type="entry name" value="SMAD/FHA domain"/>
    <property type="match status" value="1"/>
</dbReference>
<feature type="transmembrane region" description="Helical" evidence="1">
    <location>
        <begin position="429"/>
        <end position="453"/>
    </location>
</feature>
<dbReference type="PANTHER" id="PTHR36844:SF1">
    <property type="entry name" value="PROTEASE PRSW"/>
    <property type="match status" value="1"/>
</dbReference>
<evidence type="ECO:0000256" key="1">
    <source>
        <dbReference type="SAM" id="Phobius"/>
    </source>
</evidence>
<feature type="domain" description="FHA" evidence="2">
    <location>
        <begin position="46"/>
        <end position="95"/>
    </location>
</feature>
<feature type="transmembrane region" description="Helical" evidence="1">
    <location>
        <begin position="465"/>
        <end position="492"/>
    </location>
</feature>
<dbReference type="EMBL" id="BNJG01000001">
    <property type="protein sequence ID" value="GHO54727.1"/>
    <property type="molecule type" value="Genomic_DNA"/>
</dbReference>
<dbReference type="PROSITE" id="PS50006">
    <property type="entry name" value="FHA_DOMAIN"/>
    <property type="match status" value="1"/>
</dbReference>
<feature type="transmembrane region" description="Helical" evidence="1">
    <location>
        <begin position="253"/>
        <end position="273"/>
    </location>
</feature>
<name>A0ABQ3UPZ4_9CHLR</name>
<dbReference type="Pfam" id="PF00498">
    <property type="entry name" value="FHA"/>
    <property type="match status" value="1"/>
</dbReference>
<dbReference type="Proteomes" id="UP000654345">
    <property type="component" value="Unassembled WGS sequence"/>
</dbReference>
<evidence type="ECO:0000313" key="3">
    <source>
        <dbReference type="EMBL" id="GHO54727.1"/>
    </source>
</evidence>
<gene>
    <name evidence="3" type="ORF">KSB_32020</name>
</gene>
<keyword evidence="1" id="KW-1133">Transmembrane helix</keyword>
<feature type="transmembrane region" description="Helical" evidence="1">
    <location>
        <begin position="318"/>
        <end position="336"/>
    </location>
</feature>
<feature type="transmembrane region" description="Helical" evidence="1">
    <location>
        <begin position="365"/>
        <end position="385"/>
    </location>
</feature>
<accession>A0ABQ3UPZ4</accession>
<comment type="caution">
    <text evidence="3">The sequence shown here is derived from an EMBL/GenBank/DDBJ whole genome shotgun (WGS) entry which is preliminary data.</text>
</comment>
<dbReference type="Pfam" id="PF13367">
    <property type="entry name" value="PrsW-protease"/>
    <property type="match status" value="1"/>
</dbReference>
<dbReference type="SMART" id="SM00240">
    <property type="entry name" value="FHA"/>
    <property type="match status" value="1"/>
</dbReference>
<evidence type="ECO:0000259" key="2">
    <source>
        <dbReference type="PROSITE" id="PS50006"/>
    </source>
</evidence>
<dbReference type="RefSeq" id="WP_201371402.1">
    <property type="nucleotide sequence ID" value="NZ_BNJG01000001.1"/>
</dbReference>
<organism evidence="3 4">
    <name type="scientific">Ktedonobacter robiniae</name>
    <dbReference type="NCBI Taxonomy" id="2778365"/>
    <lineage>
        <taxon>Bacteria</taxon>
        <taxon>Bacillati</taxon>
        <taxon>Chloroflexota</taxon>
        <taxon>Ktedonobacteria</taxon>
        <taxon>Ktedonobacterales</taxon>
        <taxon>Ktedonobacteraceae</taxon>
        <taxon>Ktedonobacter</taxon>
    </lineage>
</organism>
<keyword evidence="4" id="KW-1185">Reference proteome</keyword>
<proteinExistence type="predicted"/>
<dbReference type="InterPro" id="IPR008984">
    <property type="entry name" value="SMAD_FHA_dom_sf"/>
</dbReference>
<sequence length="634" mass="70373">MKETYGVLRVVRVQLPANAAFEDAELTPTEWLAGERFVYVLTNRETSIGRALSNDILLMDPTVSREHARLVVTEQGWRIFNLTMRNTVCVNGRAVPAGGSLFLQSQDMLILGHTTLQLIAPQKVSDPADETSATQLSSLHQDLLASQQKERQLKLTGESAVTPLPDAMFNDVLSVPTPLIMAPESTPHMFAPSPTKLPGSRAQSLGMPASPVGRVPLEVEENLTTEWEEQESLFGGVTMQFAFGGRRGNKLRWLLGTLGISLLAMGAVIILLFNTFFGVTVLQHGVSSLLLTLFIPLIPAGIVIWLVNVIDRYEREPWFLRLAAFLWGGIIAIPLAQLSEGLVDAWISSLGPQTSTLLRSLLQGLNPGITEEALKGLGLVLLFYMLRDEFDNVTDGFVYGALIGAGFALTENFLYFATNVSKGSLPYLIVARIVLGWLTHPTFTVCIGVALGYVRHTRVRWQQWLVPAGGFLLAVLLHSAYDFVIFYAGALVTNLPNNTIALTVWWVAILGNYIPPFVTQLTLLYILVKSLAHEATVVREFLASEVSSGVIRVDEYALLQSSFQRAKAERKVLRKRGLKQWLRVRALYQTEIGLAFRKWHVSMGDEPKPGDIQPEDVYRQRIRRLRQELEQTGT</sequence>
<keyword evidence="1" id="KW-0472">Membrane</keyword>
<dbReference type="PANTHER" id="PTHR36844">
    <property type="entry name" value="PROTEASE PRSW"/>
    <property type="match status" value="1"/>
</dbReference>
<dbReference type="Gene3D" id="2.60.200.20">
    <property type="match status" value="1"/>
</dbReference>
<feature type="transmembrane region" description="Helical" evidence="1">
    <location>
        <begin position="397"/>
        <end position="417"/>
    </location>
</feature>
<dbReference type="InterPro" id="IPR000253">
    <property type="entry name" value="FHA_dom"/>
</dbReference>
<dbReference type="CDD" id="cd00060">
    <property type="entry name" value="FHA"/>
    <property type="match status" value="1"/>
</dbReference>
<feature type="transmembrane region" description="Helical" evidence="1">
    <location>
        <begin position="285"/>
        <end position="306"/>
    </location>
</feature>
<evidence type="ECO:0000313" key="4">
    <source>
        <dbReference type="Proteomes" id="UP000654345"/>
    </source>
</evidence>
<protein>
    <recommendedName>
        <fullName evidence="2">FHA domain-containing protein</fullName>
    </recommendedName>
</protein>